<feature type="compositionally biased region" description="Basic and acidic residues" evidence="2">
    <location>
        <begin position="180"/>
        <end position="211"/>
    </location>
</feature>
<reference evidence="3 4" key="1">
    <citation type="submission" date="2018-05" db="EMBL/GenBank/DDBJ databases">
        <title>Genome sequencing and assembly of the regulated plant pathogen Lachnellula willkommii and related sister species for the development of diagnostic species identification markers.</title>
        <authorList>
            <person name="Giroux E."/>
            <person name="Bilodeau G."/>
        </authorList>
    </citation>
    <scope>NUCLEOTIDE SEQUENCE [LARGE SCALE GENOMIC DNA]</scope>
    <source>
        <strain evidence="3 4">CBS 185.66</strain>
    </source>
</reference>
<feature type="compositionally biased region" description="Low complexity" evidence="2">
    <location>
        <begin position="29"/>
        <end position="46"/>
    </location>
</feature>
<dbReference type="GeneID" id="41989350"/>
<gene>
    <name evidence="3" type="ORF">LHYA1_G009152</name>
</gene>
<feature type="compositionally biased region" description="Polar residues" evidence="2">
    <location>
        <begin position="47"/>
        <end position="56"/>
    </location>
</feature>
<accession>A0A8H8QV30</accession>
<dbReference type="PANTHER" id="PTHR40618:SF1">
    <property type="entry name" value="B-ZIP TRANSCRIPTION FACTOR (EUROFUNG)"/>
    <property type="match status" value="1"/>
</dbReference>
<sequence>MVMDSSLYKYPQDDHALTILTQAAMHTRATNPSSSSNPTSLSTANLQTSSMPTTEITNHHTHPQSRTPGTNYDHLGLLSSTARMETLAFNANHASRHNPYMDTAFRGIGSEISRNYANNMGILNAESYPDILSTRGYDERKKGSEPALSFGMIPRPHGDLDSREDEEEPDMGTRRRKKPRIEVHSGDDEEAKKSRGRPRVDTKDETAADRRRTQIRMAQRAYRHRKETTISSLEKQVQELRGTNEEMSNHFISLYDFAVGKGLLQREPEFGQQLQSTTERFLALAKASSEDLLMEDNHVEESEKHEEPESSRPKKKGRKSSPKTRQEKKAATPESKSPVWGDFPLGNHAQTAVEEIQMEYQPQNYESRSRQQDLQVITRPTEDNASFPWDFMDLQQYNVNLPSTEDFSQVFLPESQLPLPDTHSYTENTFARRLQRGALEAAWQLVTNPSPPPGVFERVFGFCLTYESRESIIDRTKGQIRSSSKDSLQNWRAPFVNVGRAGTFYPLRDGSDELMPKLRTGYSMGPFTEAIAQTQDEFLDESMRCNIPGFEGDFFDANDVEGYLRGRGLDIPSSANLVTAHLDLSFVEVSPKGTSGSTVSTISPRTPRSPLADLLTKSNGLSNTYKLDVNALPFPLGFASWDDDIPGKNASNIDPIFYTTTGQNLGRASPDFAGSGSLPGERRTVTFDVQTLLSEIIKRAVCLGRTPGFRPSDVNAALVAATNSGF</sequence>
<organism evidence="3 4">
    <name type="scientific">Lachnellula hyalina</name>
    <dbReference type="NCBI Taxonomy" id="1316788"/>
    <lineage>
        <taxon>Eukaryota</taxon>
        <taxon>Fungi</taxon>
        <taxon>Dikarya</taxon>
        <taxon>Ascomycota</taxon>
        <taxon>Pezizomycotina</taxon>
        <taxon>Leotiomycetes</taxon>
        <taxon>Helotiales</taxon>
        <taxon>Lachnaceae</taxon>
        <taxon>Lachnellula</taxon>
    </lineage>
</organism>
<dbReference type="RefSeq" id="XP_031001018.1">
    <property type="nucleotide sequence ID" value="XM_031154056.1"/>
</dbReference>
<evidence type="ECO:0000313" key="4">
    <source>
        <dbReference type="Proteomes" id="UP000431533"/>
    </source>
</evidence>
<evidence type="ECO:0000256" key="2">
    <source>
        <dbReference type="SAM" id="MobiDB-lite"/>
    </source>
</evidence>
<dbReference type="SUPFAM" id="SSF57959">
    <property type="entry name" value="Leucine zipper domain"/>
    <property type="match status" value="1"/>
</dbReference>
<dbReference type="CDD" id="cd14688">
    <property type="entry name" value="bZIP_YAP"/>
    <property type="match status" value="1"/>
</dbReference>
<dbReference type="OrthoDB" id="3555317at2759"/>
<proteinExistence type="predicted"/>
<dbReference type="Gene3D" id="1.20.5.170">
    <property type="match status" value="1"/>
</dbReference>
<dbReference type="Proteomes" id="UP000431533">
    <property type="component" value="Unassembled WGS sequence"/>
</dbReference>
<dbReference type="AlphaFoldDB" id="A0A8H8QV30"/>
<dbReference type="GO" id="GO:0003700">
    <property type="term" value="F:DNA-binding transcription factor activity"/>
    <property type="evidence" value="ECO:0007669"/>
    <property type="project" value="InterPro"/>
</dbReference>
<feature type="region of interest" description="Disordered" evidence="2">
    <location>
        <begin position="27"/>
        <end position="71"/>
    </location>
</feature>
<feature type="coiled-coil region" evidence="1">
    <location>
        <begin position="223"/>
        <end position="250"/>
    </location>
</feature>
<evidence type="ECO:0008006" key="5">
    <source>
        <dbReference type="Google" id="ProtNLM"/>
    </source>
</evidence>
<dbReference type="EMBL" id="QGMH01000309">
    <property type="protein sequence ID" value="TVY22230.1"/>
    <property type="molecule type" value="Genomic_DNA"/>
</dbReference>
<evidence type="ECO:0000313" key="3">
    <source>
        <dbReference type="EMBL" id="TVY22230.1"/>
    </source>
</evidence>
<feature type="region of interest" description="Disordered" evidence="2">
    <location>
        <begin position="136"/>
        <end position="211"/>
    </location>
</feature>
<name>A0A8H8QV30_9HELO</name>
<keyword evidence="1" id="KW-0175">Coiled coil</keyword>
<protein>
    <recommendedName>
        <fullName evidence="5">BZIP domain-containing protein</fullName>
    </recommendedName>
</protein>
<feature type="compositionally biased region" description="Basic and acidic residues" evidence="2">
    <location>
        <begin position="297"/>
        <end position="312"/>
    </location>
</feature>
<keyword evidence="4" id="KW-1185">Reference proteome</keyword>
<feature type="region of interest" description="Disordered" evidence="2">
    <location>
        <begin position="297"/>
        <end position="345"/>
    </location>
</feature>
<dbReference type="InterPro" id="IPR046347">
    <property type="entry name" value="bZIP_sf"/>
</dbReference>
<dbReference type="PANTHER" id="PTHR40618">
    <property type="entry name" value="B-ZIP TRANSCRIPTION FACTOR (EUROFUNG)-RELATED"/>
    <property type="match status" value="1"/>
</dbReference>
<evidence type="ECO:0000256" key="1">
    <source>
        <dbReference type="SAM" id="Coils"/>
    </source>
</evidence>
<comment type="caution">
    <text evidence="3">The sequence shown here is derived from an EMBL/GenBank/DDBJ whole genome shotgun (WGS) entry which is preliminary data.</text>
</comment>
<feature type="compositionally biased region" description="Basic residues" evidence="2">
    <location>
        <begin position="313"/>
        <end position="322"/>
    </location>
</feature>